<dbReference type="CDD" id="cd08977">
    <property type="entry name" value="SusD"/>
    <property type="match status" value="1"/>
</dbReference>
<feature type="domain" description="RagB/SusD" evidence="6">
    <location>
        <begin position="320"/>
        <end position="462"/>
    </location>
</feature>
<comment type="caution">
    <text evidence="8">The sequence shown here is derived from an EMBL/GenBank/DDBJ whole genome shotgun (WGS) entry which is preliminary data.</text>
</comment>
<evidence type="ECO:0000256" key="1">
    <source>
        <dbReference type="ARBA" id="ARBA00004442"/>
    </source>
</evidence>
<evidence type="ECO:0000259" key="6">
    <source>
        <dbReference type="Pfam" id="PF07980"/>
    </source>
</evidence>
<evidence type="ECO:0000256" key="2">
    <source>
        <dbReference type="ARBA" id="ARBA00006275"/>
    </source>
</evidence>
<keyword evidence="3" id="KW-0732">Signal</keyword>
<comment type="subcellular location">
    <subcellularLocation>
        <location evidence="1">Cell outer membrane</location>
    </subcellularLocation>
</comment>
<accession>A0ABS3SX09</accession>
<dbReference type="Pfam" id="PF07980">
    <property type="entry name" value="SusD_RagB"/>
    <property type="match status" value="1"/>
</dbReference>
<dbReference type="Pfam" id="PF14322">
    <property type="entry name" value="SusD-like_3"/>
    <property type="match status" value="1"/>
</dbReference>
<keyword evidence="9" id="KW-1185">Reference proteome</keyword>
<dbReference type="SUPFAM" id="SSF48452">
    <property type="entry name" value="TPR-like"/>
    <property type="match status" value="1"/>
</dbReference>
<protein>
    <submittedName>
        <fullName evidence="8">RagB/SusD family nutrient uptake outer membrane protein</fullName>
    </submittedName>
</protein>
<evidence type="ECO:0000256" key="5">
    <source>
        <dbReference type="ARBA" id="ARBA00023237"/>
    </source>
</evidence>
<keyword evidence="4" id="KW-0472">Membrane</keyword>
<dbReference type="EMBL" id="JAGEVG010000038">
    <property type="protein sequence ID" value="MBO3100273.1"/>
    <property type="molecule type" value="Genomic_DNA"/>
</dbReference>
<evidence type="ECO:0000256" key="4">
    <source>
        <dbReference type="ARBA" id="ARBA00023136"/>
    </source>
</evidence>
<organism evidence="8 9">
    <name type="scientific">Gelidibacter pelagius</name>
    <dbReference type="NCBI Taxonomy" id="2819985"/>
    <lineage>
        <taxon>Bacteria</taxon>
        <taxon>Pseudomonadati</taxon>
        <taxon>Bacteroidota</taxon>
        <taxon>Flavobacteriia</taxon>
        <taxon>Flavobacteriales</taxon>
        <taxon>Flavobacteriaceae</taxon>
        <taxon>Gelidibacter</taxon>
    </lineage>
</organism>
<dbReference type="Gene3D" id="1.25.40.390">
    <property type="match status" value="1"/>
</dbReference>
<gene>
    <name evidence="8" type="ORF">J4051_18530</name>
</gene>
<dbReference type="InterPro" id="IPR033985">
    <property type="entry name" value="SusD-like_N"/>
</dbReference>
<evidence type="ECO:0000259" key="7">
    <source>
        <dbReference type="Pfam" id="PF14322"/>
    </source>
</evidence>
<evidence type="ECO:0000313" key="9">
    <source>
        <dbReference type="Proteomes" id="UP000681315"/>
    </source>
</evidence>
<feature type="domain" description="SusD-like N-terminal" evidence="7">
    <location>
        <begin position="51"/>
        <end position="229"/>
    </location>
</feature>
<proteinExistence type="inferred from homology"/>
<dbReference type="RefSeq" id="WP_208235378.1">
    <property type="nucleotide sequence ID" value="NZ_JAGEVG010000038.1"/>
</dbReference>
<comment type="similarity">
    <text evidence="2">Belongs to the SusD family.</text>
</comment>
<dbReference type="InterPro" id="IPR012944">
    <property type="entry name" value="SusD_RagB_dom"/>
</dbReference>
<keyword evidence="5" id="KW-0998">Cell outer membrane</keyword>
<reference evidence="8 9" key="1">
    <citation type="submission" date="2021-03" db="EMBL/GenBank/DDBJ databases">
        <title>Gelidibacter sp. nov., isolated from costal sediment.</title>
        <authorList>
            <person name="Lun K.-Y."/>
        </authorList>
    </citation>
    <scope>NUCLEOTIDE SEQUENCE [LARGE SCALE GENOMIC DNA]</scope>
    <source>
        <strain evidence="8 9">DF109</strain>
    </source>
</reference>
<dbReference type="Proteomes" id="UP000681315">
    <property type="component" value="Unassembled WGS sequence"/>
</dbReference>
<evidence type="ECO:0000313" key="8">
    <source>
        <dbReference type="EMBL" id="MBO3100273.1"/>
    </source>
</evidence>
<sequence>MKNIKYNRFTNLIGLLVLPVILLNCESFIEVDLPDSQITGDHAFSDIGTAEAAIANVYSKLRSGVLVSGNSSGISILLGSYTDELQTYNTGLTEFQFYQNSLIATNTSVNSLWTGSYNLIYAVNAVKEGLENSKTISPNDKDRLLGEALFLRVYIHFYLLNLFGDIPYVTTTDYITNSTIGKLPQSQVYMLMIDDLKDAKSLMPPVNHSQFKTRPGIDTVKTLLARIYLYIEEWGLAEIEANSLINSEKFVWVNSLDEVFLKNSPGTIWQLMPNRQGAPTIEGQSFIFKMGPPPNRALNKLMIDIFEIGDMRKELWIGSVSGETETWYYPHKYKQNTNEATSNEFSILFRLEEMYLIRAEARTHLGDLDGAKIDINKIRSRASLPDTSAETAQQLLDAVIQERRIEFFSELGHRFFDLKRMGLINSTLSPIKPGWNPTDTLLPIPESELLLNPNLLPQNAGY</sequence>
<dbReference type="InterPro" id="IPR011990">
    <property type="entry name" value="TPR-like_helical_dom_sf"/>
</dbReference>
<evidence type="ECO:0000256" key="3">
    <source>
        <dbReference type="ARBA" id="ARBA00022729"/>
    </source>
</evidence>
<name>A0ABS3SX09_9FLAO</name>